<accession>B8FK88</accession>
<name>B8FK88_DESAL</name>
<evidence type="ECO:0000256" key="2">
    <source>
        <dbReference type="ARBA" id="ARBA00022803"/>
    </source>
</evidence>
<dbReference type="Pfam" id="PF13374">
    <property type="entry name" value="TPR_10"/>
    <property type="match status" value="1"/>
</dbReference>
<dbReference type="SMART" id="SM00028">
    <property type="entry name" value="TPR"/>
    <property type="match status" value="2"/>
</dbReference>
<dbReference type="eggNOG" id="COG0457">
    <property type="taxonomic scope" value="Bacteria"/>
</dbReference>
<reference evidence="4 5" key="1">
    <citation type="journal article" date="2012" name="Environ. Microbiol.">
        <title>The genome sequence of Desulfatibacillum alkenivorans AK-01: a blueprint for anaerobic alkane oxidation.</title>
        <authorList>
            <person name="Callaghan A.V."/>
            <person name="Morris B.E."/>
            <person name="Pereira I.A."/>
            <person name="McInerney M.J."/>
            <person name="Austin R.N."/>
            <person name="Groves J.T."/>
            <person name="Kukor J.J."/>
            <person name="Suflita J.M."/>
            <person name="Young L.Y."/>
            <person name="Zylstra G.J."/>
            <person name="Wawrik B."/>
        </authorList>
    </citation>
    <scope>NUCLEOTIDE SEQUENCE [LARGE SCALE GENOMIC DNA]</scope>
    <source>
        <strain evidence="4 5">AK-01</strain>
    </source>
</reference>
<dbReference type="PANTHER" id="PTHR45641:SF19">
    <property type="entry name" value="NEPHROCYSTIN-3"/>
    <property type="match status" value="1"/>
</dbReference>
<dbReference type="HOGENOM" id="CLU_1472914_0_0_7"/>
<dbReference type="PANTHER" id="PTHR45641">
    <property type="entry name" value="TETRATRICOPEPTIDE REPEAT PROTEIN (AFU_ORTHOLOGUE AFUA_6G03870)"/>
    <property type="match status" value="1"/>
</dbReference>
<dbReference type="EMBL" id="CP001322">
    <property type="protein sequence ID" value="ACL02763.1"/>
    <property type="molecule type" value="Genomic_DNA"/>
</dbReference>
<evidence type="ECO:0000313" key="4">
    <source>
        <dbReference type="EMBL" id="ACL02763.1"/>
    </source>
</evidence>
<dbReference type="AlphaFoldDB" id="B8FK88"/>
<feature type="repeat" description="TPR" evidence="3">
    <location>
        <begin position="85"/>
        <end position="118"/>
    </location>
</feature>
<dbReference type="RefSeq" id="WP_012610201.1">
    <property type="nucleotide sequence ID" value="NC_011768.1"/>
</dbReference>
<organism evidence="4 5">
    <name type="scientific">Desulfatibacillum aliphaticivorans</name>
    <dbReference type="NCBI Taxonomy" id="218208"/>
    <lineage>
        <taxon>Bacteria</taxon>
        <taxon>Pseudomonadati</taxon>
        <taxon>Thermodesulfobacteriota</taxon>
        <taxon>Desulfobacteria</taxon>
        <taxon>Desulfobacterales</taxon>
        <taxon>Desulfatibacillaceae</taxon>
        <taxon>Desulfatibacillum</taxon>
    </lineage>
</organism>
<gene>
    <name evidence="4" type="ordered locus">Dalk_1060</name>
</gene>
<protein>
    <submittedName>
        <fullName evidence="4">Tetratricopeptide TPR_2 repeat protein</fullName>
    </submittedName>
</protein>
<dbReference type="SUPFAM" id="SSF48452">
    <property type="entry name" value="TPR-like"/>
    <property type="match status" value="1"/>
</dbReference>
<proteinExistence type="predicted"/>
<dbReference type="Gene3D" id="1.25.40.10">
    <property type="entry name" value="Tetratricopeptide repeat domain"/>
    <property type="match status" value="1"/>
</dbReference>
<keyword evidence="2 3" id="KW-0802">TPR repeat</keyword>
<dbReference type="InterPro" id="IPR019734">
    <property type="entry name" value="TPR_rpt"/>
</dbReference>
<sequence>MILNLKWVRQFLKPKILVKYAAAIAVIVFCALCLSGGGAGADLERLDTKASRAFHAGDFDAARSLCVQFLQKTEQNYGAFHPNTVAALNNLALVMHAQGKFSQAIALLEQALRVNKTILDNEDPRLAVSYANLAFANEKNGNAAKAALLYKQALTIAEISMPPDHPYQQFIKERLVRLASAPSSAHDETDYKVKDV</sequence>
<dbReference type="PROSITE" id="PS50005">
    <property type="entry name" value="TPR"/>
    <property type="match status" value="1"/>
</dbReference>
<dbReference type="KEGG" id="dal:Dalk_1060"/>
<keyword evidence="1" id="KW-0677">Repeat</keyword>
<dbReference type="Proteomes" id="UP000000739">
    <property type="component" value="Chromosome"/>
</dbReference>
<evidence type="ECO:0000256" key="3">
    <source>
        <dbReference type="PROSITE-ProRule" id="PRU00339"/>
    </source>
</evidence>
<dbReference type="InterPro" id="IPR011990">
    <property type="entry name" value="TPR-like_helical_dom_sf"/>
</dbReference>
<keyword evidence="5" id="KW-1185">Reference proteome</keyword>
<evidence type="ECO:0000256" key="1">
    <source>
        <dbReference type="ARBA" id="ARBA00022737"/>
    </source>
</evidence>
<evidence type="ECO:0000313" key="5">
    <source>
        <dbReference type="Proteomes" id="UP000000739"/>
    </source>
</evidence>
<dbReference type="Pfam" id="PF13424">
    <property type="entry name" value="TPR_12"/>
    <property type="match status" value="1"/>
</dbReference>